<evidence type="ECO:0000256" key="1">
    <source>
        <dbReference type="SAM" id="Phobius"/>
    </source>
</evidence>
<proteinExistence type="predicted"/>
<keyword evidence="1" id="KW-1133">Transmembrane helix</keyword>
<accession>A0A834DQI8</accession>
<evidence type="ECO:0000313" key="2">
    <source>
        <dbReference type="EMBL" id="KAF6088459.1"/>
    </source>
</evidence>
<gene>
    <name evidence="2" type="ORF">HJG60_008284</name>
</gene>
<organism evidence="2 3">
    <name type="scientific">Phyllostomus discolor</name>
    <name type="common">pale spear-nosed bat</name>
    <dbReference type="NCBI Taxonomy" id="89673"/>
    <lineage>
        <taxon>Eukaryota</taxon>
        <taxon>Metazoa</taxon>
        <taxon>Chordata</taxon>
        <taxon>Craniata</taxon>
        <taxon>Vertebrata</taxon>
        <taxon>Euteleostomi</taxon>
        <taxon>Mammalia</taxon>
        <taxon>Eutheria</taxon>
        <taxon>Laurasiatheria</taxon>
        <taxon>Chiroptera</taxon>
        <taxon>Yangochiroptera</taxon>
        <taxon>Phyllostomidae</taxon>
        <taxon>Phyllostominae</taxon>
        <taxon>Phyllostomus</taxon>
    </lineage>
</organism>
<feature type="transmembrane region" description="Helical" evidence="1">
    <location>
        <begin position="114"/>
        <end position="133"/>
    </location>
</feature>
<dbReference type="Proteomes" id="UP000664940">
    <property type="component" value="Unassembled WGS sequence"/>
</dbReference>
<reference evidence="2 3" key="1">
    <citation type="journal article" date="2020" name="Nature">
        <title>Six reference-quality genomes reveal evolution of bat adaptations.</title>
        <authorList>
            <person name="Jebb D."/>
            <person name="Huang Z."/>
            <person name="Pippel M."/>
            <person name="Hughes G.M."/>
            <person name="Lavrichenko K."/>
            <person name="Devanna P."/>
            <person name="Winkler S."/>
            <person name="Jermiin L.S."/>
            <person name="Skirmuntt E.C."/>
            <person name="Katzourakis A."/>
            <person name="Burkitt-Gray L."/>
            <person name="Ray D.A."/>
            <person name="Sullivan K.A.M."/>
            <person name="Roscito J.G."/>
            <person name="Kirilenko B.M."/>
            <person name="Davalos L.M."/>
            <person name="Corthals A.P."/>
            <person name="Power M.L."/>
            <person name="Jones G."/>
            <person name="Ransome R.D."/>
            <person name="Dechmann D.K.N."/>
            <person name="Locatelli A.G."/>
            <person name="Puechmaille S.J."/>
            <person name="Fedrigo O."/>
            <person name="Jarvis E.D."/>
            <person name="Hiller M."/>
            <person name="Vernes S.C."/>
            <person name="Myers E.W."/>
            <person name="Teeling E.C."/>
        </authorList>
    </citation>
    <scope>NUCLEOTIDE SEQUENCE [LARGE SCALE GENOMIC DNA]</scope>
    <source>
        <strain evidence="2">Bat1K_MPI-CBG_1</strain>
    </source>
</reference>
<dbReference type="EMBL" id="JABVXQ010000010">
    <property type="protein sequence ID" value="KAF6088459.1"/>
    <property type="molecule type" value="Genomic_DNA"/>
</dbReference>
<sequence length="136" mass="16386">MASSVLEENSSIILKVVCDVFFQWLLLRFTPFLWFKQFNYKMPQCVIIVLFVYICCSIYAAWISLGFFDSWVEILQYWKICTYDLFKYFFYPFLSIIVPIIHVRQLITVLQSQIFCSFFFTFFLLSFNLDALIDLF</sequence>
<evidence type="ECO:0000313" key="3">
    <source>
        <dbReference type="Proteomes" id="UP000664940"/>
    </source>
</evidence>
<keyword evidence="1" id="KW-0812">Transmembrane</keyword>
<feature type="transmembrane region" description="Helical" evidence="1">
    <location>
        <begin position="88"/>
        <end position="107"/>
    </location>
</feature>
<feature type="transmembrane region" description="Helical" evidence="1">
    <location>
        <begin position="46"/>
        <end position="68"/>
    </location>
</feature>
<protein>
    <submittedName>
        <fullName evidence="2">Uncharacterized protein</fullName>
    </submittedName>
</protein>
<keyword evidence="1" id="KW-0472">Membrane</keyword>
<comment type="caution">
    <text evidence="2">The sequence shown here is derived from an EMBL/GenBank/DDBJ whole genome shotgun (WGS) entry which is preliminary data.</text>
</comment>
<dbReference type="AlphaFoldDB" id="A0A834DQI8"/>
<name>A0A834DQI8_9CHIR</name>